<keyword evidence="2" id="KW-1185">Reference proteome</keyword>
<dbReference type="EMBL" id="LWDF02001316">
    <property type="protein sequence ID" value="KAE8239429.1"/>
    <property type="molecule type" value="Genomic_DNA"/>
</dbReference>
<reference evidence="1" key="1">
    <citation type="submission" date="2016-04" db="EMBL/GenBank/DDBJ databases">
        <authorList>
            <person name="Nguyen H.D."/>
            <person name="Samba Siva P."/>
            <person name="Cullis J."/>
            <person name="Levesque C.A."/>
            <person name="Hambleton S."/>
        </authorList>
    </citation>
    <scope>NUCLEOTIDE SEQUENCE</scope>
    <source>
        <strain evidence="1">DAOMC 236416</strain>
    </source>
</reference>
<dbReference type="Proteomes" id="UP000077521">
    <property type="component" value="Unassembled WGS sequence"/>
</dbReference>
<organism evidence="1 2">
    <name type="scientific">Tilletia indica</name>
    <dbReference type="NCBI Taxonomy" id="43049"/>
    <lineage>
        <taxon>Eukaryota</taxon>
        <taxon>Fungi</taxon>
        <taxon>Dikarya</taxon>
        <taxon>Basidiomycota</taxon>
        <taxon>Ustilaginomycotina</taxon>
        <taxon>Exobasidiomycetes</taxon>
        <taxon>Tilletiales</taxon>
        <taxon>Tilletiaceae</taxon>
        <taxon>Tilletia</taxon>
    </lineage>
</organism>
<reference evidence="1" key="2">
    <citation type="journal article" date="2019" name="IMA Fungus">
        <title>Genome sequencing and comparison of five Tilletia species to identify candidate genes for the detection of regulated species infecting wheat.</title>
        <authorList>
            <person name="Nguyen H.D.T."/>
            <person name="Sultana T."/>
            <person name="Kesanakurti P."/>
            <person name="Hambleton S."/>
        </authorList>
    </citation>
    <scope>NUCLEOTIDE SEQUENCE</scope>
    <source>
        <strain evidence="1">DAOMC 236416</strain>
    </source>
</reference>
<protein>
    <submittedName>
        <fullName evidence="1">Uncharacterized protein</fullName>
    </submittedName>
</protein>
<comment type="caution">
    <text evidence="1">The sequence shown here is derived from an EMBL/GenBank/DDBJ whole genome shotgun (WGS) entry which is preliminary data.</text>
</comment>
<sequence length="539" mass="61454">MSAIFRQPLPTYDSAQERDVRWFGFDRLLGVLQAHRTTQPLPLIDVTIGLTGISAFKATMRRFPNFLQRIAAFRVISDLEEEPNRNRDPDRMQQFSQLATTRWRQLGLLVVDMFNTEGQPPALRLFHAENATYQNVSNRYIDRETWDCFKAVLPAKVEDLALRLDKDEADPNRTCTLLEADWIQLQSFRLVATGLGGPDLNRIQESVNHFLARHQQLEDICITGYVDVGSIPIPQTFPNLKRCAITKSKYANLAPFLARHYNTVIDLLVPTHQAQEQGPTLFPPGISPNLDSDSMALKVLRTSADVAGSFVMNGARPRHLEIRDVRYLKEFKFREWLFGVNEAAEAVTCLDLRVQTKPYEDAEGQALLEAKFMRGALPNLVELALTWAIPKYSTALQDAPEDVRGLGCRILENLKHQTSLRALRLEHPHAAVLPPDTLIELKSDDALPPRLEYFTWHATHVNVSQYFRIGRISTVQPEILSDGSYGRGSIGSVRKVRLERLPDMFRSWIDDSGVWHQTWRPRARNTLFDHSHSPPRLHS</sequence>
<name>A0A8T8SFS1_9BASI</name>
<evidence type="ECO:0000313" key="1">
    <source>
        <dbReference type="EMBL" id="KAE8239429.1"/>
    </source>
</evidence>
<dbReference type="AlphaFoldDB" id="A0A8T8SFS1"/>
<gene>
    <name evidence="1" type="ORF">A4X13_0g8208</name>
</gene>
<accession>A0A8T8SFS1</accession>
<evidence type="ECO:0000313" key="2">
    <source>
        <dbReference type="Proteomes" id="UP000077521"/>
    </source>
</evidence>
<proteinExistence type="predicted"/>